<dbReference type="Pfam" id="PF01266">
    <property type="entry name" value="DAO"/>
    <property type="match status" value="1"/>
</dbReference>
<name>A0A7Y0XAS5_VIBPH</name>
<gene>
    <name evidence="3" type="ORF">HKB16_01345</name>
</gene>
<evidence type="ECO:0000313" key="3">
    <source>
        <dbReference type="EMBL" id="NMU81519.1"/>
    </source>
</evidence>
<sequence>MIHLPNDDVTCGWYHALPSIPEKSALKGKQSADYAVLGAGFVGLAMARRLAELMPNARIILIDAQRIGQGASG</sequence>
<feature type="domain" description="FAD dependent oxidoreductase" evidence="2">
    <location>
        <begin position="33"/>
        <end position="73"/>
    </location>
</feature>
<evidence type="ECO:0000259" key="2">
    <source>
        <dbReference type="Pfam" id="PF01266"/>
    </source>
</evidence>
<dbReference type="Proteomes" id="UP000518904">
    <property type="component" value="Unassembled WGS sequence"/>
</dbReference>
<dbReference type="EMBL" id="JABCLB010000156">
    <property type="protein sequence ID" value="NMU81519.1"/>
    <property type="molecule type" value="Genomic_DNA"/>
</dbReference>
<proteinExistence type="predicted"/>
<dbReference type="AlphaFoldDB" id="A0A7Y0XAS5"/>
<protein>
    <submittedName>
        <fullName evidence="3">FAD-binding oxidoreductase</fullName>
    </submittedName>
</protein>
<dbReference type="Gene3D" id="3.50.50.60">
    <property type="entry name" value="FAD/NAD(P)-binding domain"/>
    <property type="match status" value="1"/>
</dbReference>
<keyword evidence="1" id="KW-0560">Oxidoreductase</keyword>
<dbReference type="InterPro" id="IPR006076">
    <property type="entry name" value="FAD-dep_OxRdtase"/>
</dbReference>
<comment type="caution">
    <text evidence="3">The sequence shown here is derived from an EMBL/GenBank/DDBJ whole genome shotgun (WGS) entry which is preliminary data.</text>
</comment>
<feature type="non-terminal residue" evidence="3">
    <location>
        <position position="73"/>
    </location>
</feature>
<evidence type="ECO:0000256" key="1">
    <source>
        <dbReference type="ARBA" id="ARBA00023002"/>
    </source>
</evidence>
<dbReference type="SUPFAM" id="SSF51905">
    <property type="entry name" value="FAD/NAD(P)-binding domain"/>
    <property type="match status" value="1"/>
</dbReference>
<dbReference type="GO" id="GO:0016491">
    <property type="term" value="F:oxidoreductase activity"/>
    <property type="evidence" value="ECO:0007669"/>
    <property type="project" value="UniProtKB-KW"/>
</dbReference>
<evidence type="ECO:0000313" key="4">
    <source>
        <dbReference type="Proteomes" id="UP000518904"/>
    </source>
</evidence>
<dbReference type="InterPro" id="IPR036188">
    <property type="entry name" value="FAD/NAD-bd_sf"/>
</dbReference>
<accession>A0A7Y0XAS5</accession>
<organism evidence="3 4">
    <name type="scientific">Vibrio parahaemolyticus</name>
    <dbReference type="NCBI Taxonomy" id="670"/>
    <lineage>
        <taxon>Bacteria</taxon>
        <taxon>Pseudomonadati</taxon>
        <taxon>Pseudomonadota</taxon>
        <taxon>Gammaproteobacteria</taxon>
        <taxon>Vibrionales</taxon>
        <taxon>Vibrionaceae</taxon>
        <taxon>Vibrio</taxon>
    </lineage>
</organism>
<reference evidence="3 4" key="1">
    <citation type="submission" date="2020-04" db="EMBL/GenBank/DDBJ databases">
        <title>Whole-genome sequencing of Vibrio spp. from China reveals different genetic environments of blaCTX-M-14 among diverse lineages.</title>
        <authorList>
            <person name="Zheng Z."/>
            <person name="Ye L."/>
            <person name="Chen S."/>
        </authorList>
    </citation>
    <scope>NUCLEOTIDE SEQUENCE [LARGE SCALE GENOMIC DNA]</scope>
    <source>
        <strain evidence="3 4">Vb0551</strain>
    </source>
</reference>